<accession>A0AAU7E0H2</accession>
<evidence type="ECO:0000256" key="1">
    <source>
        <dbReference type="ARBA" id="ARBA00004651"/>
    </source>
</evidence>
<evidence type="ECO:0000256" key="4">
    <source>
        <dbReference type="ARBA" id="ARBA00023136"/>
    </source>
</evidence>
<dbReference type="InterPro" id="IPR052524">
    <property type="entry name" value="MFS_Cyanate_Porter"/>
</dbReference>
<feature type="transmembrane region" description="Helical" evidence="5">
    <location>
        <begin position="254"/>
        <end position="273"/>
    </location>
</feature>
<evidence type="ECO:0000256" key="3">
    <source>
        <dbReference type="ARBA" id="ARBA00022989"/>
    </source>
</evidence>
<protein>
    <submittedName>
        <fullName evidence="7">MFS transporter</fullName>
    </submittedName>
</protein>
<keyword evidence="4 5" id="KW-0472">Membrane</keyword>
<sequence>MTSRSRSVLFALSLASVVLVASTMRSPVVGLSGVLDRVVLDLNLSALVAGSLTTIPVLAFAVCTPFAAFMIRRTGYKFSITMTLLGIALGIAVRSIGSTPTVVLGTALIGLSITLGNVTMPVMIRDRFPLQRRAMATALYTTSLNLGAMLMLLAVVPLADAWGWRWALGVWVVHAAIALIMWLVTVGGAGAFHIARSQQANSSSAKLAGAVAGTEDGQDSVSTKTTPITTVKSGAEAMVGDDPNDPGFRKDLKFRLTVMTLAFGFQSLCYYSVTAWLPQILMANANMAPDGAAAAASIFQMTATVGAFGIPILAKFVKYKHLGIGLGTGWLIFIIGMLTSPELWILWLISAGVAQGGAFTLVMFLMVQLAQDEHEAARFSALVQGIGYSLAAVGPSLLGYLYDLSGNWNTPLYLILGSALTLSVALYLTTRDSAHIKYR</sequence>
<evidence type="ECO:0000256" key="2">
    <source>
        <dbReference type="ARBA" id="ARBA00022692"/>
    </source>
</evidence>
<feature type="transmembrane region" description="Helical" evidence="5">
    <location>
        <begin position="379"/>
        <end position="402"/>
    </location>
</feature>
<feature type="domain" description="Major facilitator superfamily (MFS) profile" evidence="6">
    <location>
        <begin position="11"/>
        <end position="435"/>
    </location>
</feature>
<feature type="transmembrane region" description="Helical" evidence="5">
    <location>
        <begin position="344"/>
        <end position="367"/>
    </location>
</feature>
<organism evidence="7">
    <name type="scientific">Jonesiaceae bacterium BS-20</name>
    <dbReference type="NCBI Taxonomy" id="3120821"/>
    <lineage>
        <taxon>Bacteria</taxon>
        <taxon>Bacillati</taxon>
        <taxon>Actinomycetota</taxon>
        <taxon>Actinomycetes</taxon>
        <taxon>Micrococcales</taxon>
        <taxon>Jonesiaceae</taxon>
    </lineage>
</organism>
<dbReference type="GO" id="GO:0005886">
    <property type="term" value="C:plasma membrane"/>
    <property type="evidence" value="ECO:0007669"/>
    <property type="project" value="UniProtKB-SubCell"/>
</dbReference>
<dbReference type="AlphaFoldDB" id="A0AAU7E0H2"/>
<evidence type="ECO:0000259" key="6">
    <source>
        <dbReference type="PROSITE" id="PS50850"/>
    </source>
</evidence>
<feature type="transmembrane region" description="Helical" evidence="5">
    <location>
        <begin position="136"/>
        <end position="159"/>
    </location>
</feature>
<dbReference type="Pfam" id="PF07690">
    <property type="entry name" value="MFS_1"/>
    <property type="match status" value="1"/>
</dbReference>
<dbReference type="InterPro" id="IPR020846">
    <property type="entry name" value="MFS_dom"/>
</dbReference>
<proteinExistence type="predicted"/>
<feature type="transmembrane region" description="Helical" evidence="5">
    <location>
        <begin position="78"/>
        <end position="96"/>
    </location>
</feature>
<evidence type="ECO:0000256" key="5">
    <source>
        <dbReference type="SAM" id="Phobius"/>
    </source>
</evidence>
<dbReference type="PANTHER" id="PTHR23523:SF2">
    <property type="entry name" value="2-NITROIMIDAZOLE TRANSPORTER"/>
    <property type="match status" value="1"/>
</dbReference>
<dbReference type="GO" id="GO:0022857">
    <property type="term" value="F:transmembrane transporter activity"/>
    <property type="evidence" value="ECO:0007669"/>
    <property type="project" value="InterPro"/>
</dbReference>
<dbReference type="Gene3D" id="1.20.1250.20">
    <property type="entry name" value="MFS general substrate transporter like domains"/>
    <property type="match status" value="1"/>
</dbReference>
<evidence type="ECO:0000313" key="7">
    <source>
        <dbReference type="EMBL" id="XBH22576.1"/>
    </source>
</evidence>
<comment type="subcellular location">
    <subcellularLocation>
        <location evidence="1">Cell membrane</location>
        <topology evidence="1">Multi-pass membrane protein</topology>
    </subcellularLocation>
</comment>
<dbReference type="EMBL" id="CP146203">
    <property type="protein sequence ID" value="XBH22576.1"/>
    <property type="molecule type" value="Genomic_DNA"/>
</dbReference>
<feature type="transmembrane region" description="Helical" evidence="5">
    <location>
        <begin position="321"/>
        <end position="338"/>
    </location>
</feature>
<keyword evidence="3 5" id="KW-1133">Transmembrane helix</keyword>
<feature type="transmembrane region" description="Helical" evidence="5">
    <location>
        <begin position="293"/>
        <end position="314"/>
    </location>
</feature>
<feature type="transmembrane region" description="Helical" evidence="5">
    <location>
        <begin position="46"/>
        <end position="71"/>
    </location>
</feature>
<reference evidence="7" key="1">
    <citation type="submission" date="2024-02" db="EMBL/GenBank/DDBJ databases">
        <title>Tomenella chthoni gen. nov. sp. nov., a member of the family Jonesiaceae isolated from bat guano.</title>
        <authorList>
            <person name="Miller S.L."/>
            <person name="King J."/>
            <person name="Sankaranarayanan K."/>
            <person name="Lawson P.A."/>
        </authorList>
    </citation>
    <scope>NUCLEOTIDE SEQUENCE</scope>
    <source>
        <strain evidence="7">BS-20</strain>
    </source>
</reference>
<dbReference type="InterPro" id="IPR036259">
    <property type="entry name" value="MFS_trans_sf"/>
</dbReference>
<dbReference type="InterPro" id="IPR011701">
    <property type="entry name" value="MFS"/>
</dbReference>
<feature type="transmembrane region" description="Helical" evidence="5">
    <location>
        <begin position="102"/>
        <end position="124"/>
    </location>
</feature>
<feature type="transmembrane region" description="Helical" evidence="5">
    <location>
        <begin position="171"/>
        <end position="195"/>
    </location>
</feature>
<name>A0AAU7E0H2_9MICO</name>
<dbReference type="SUPFAM" id="SSF103473">
    <property type="entry name" value="MFS general substrate transporter"/>
    <property type="match status" value="1"/>
</dbReference>
<keyword evidence="2 5" id="KW-0812">Transmembrane</keyword>
<dbReference type="PROSITE" id="PS50850">
    <property type="entry name" value="MFS"/>
    <property type="match status" value="1"/>
</dbReference>
<dbReference type="PANTHER" id="PTHR23523">
    <property type="match status" value="1"/>
</dbReference>
<gene>
    <name evidence="7" type="ORF">V5R04_04965</name>
</gene>
<feature type="transmembrane region" description="Helical" evidence="5">
    <location>
        <begin position="408"/>
        <end position="429"/>
    </location>
</feature>